<accession>A0ABV0T6P2</accession>
<evidence type="ECO:0000256" key="3">
    <source>
        <dbReference type="ARBA" id="ARBA00023180"/>
    </source>
</evidence>
<sequence>MRKVKLWKHYCSHLISCFSPDVDTTKDPCQKVKCSRHKVCIAQGYQRAVCVNRKKIEHRLKQPTLRSPDGNCQPCPISSTGPVCGSDGHNYASKVCFPVVRGAVRMNTVEAHTTKPATH</sequence>
<evidence type="ECO:0000256" key="2">
    <source>
        <dbReference type="ARBA" id="ARBA00023157"/>
    </source>
</evidence>
<reference evidence="4 5" key="1">
    <citation type="submission" date="2021-06" db="EMBL/GenBank/DDBJ databases">
        <authorList>
            <person name="Palmer J.M."/>
        </authorList>
    </citation>
    <scope>NUCLEOTIDE SEQUENCE [LARGE SCALE GENOMIC DNA]</scope>
    <source>
        <strain evidence="5">if_2019</strain>
        <tissue evidence="4">Muscle</tissue>
    </source>
</reference>
<keyword evidence="1" id="KW-0732">Signal</keyword>
<dbReference type="PANTHER" id="PTHR13866">
    <property type="entry name" value="SPARC OSTEONECTIN"/>
    <property type="match status" value="1"/>
</dbReference>
<dbReference type="Gene3D" id="3.30.60.30">
    <property type="match status" value="1"/>
</dbReference>
<organism evidence="4 5">
    <name type="scientific">Ilyodon furcidens</name>
    <name type="common">goldbreast splitfin</name>
    <dbReference type="NCBI Taxonomy" id="33524"/>
    <lineage>
        <taxon>Eukaryota</taxon>
        <taxon>Metazoa</taxon>
        <taxon>Chordata</taxon>
        <taxon>Craniata</taxon>
        <taxon>Vertebrata</taxon>
        <taxon>Euteleostomi</taxon>
        <taxon>Actinopterygii</taxon>
        <taxon>Neopterygii</taxon>
        <taxon>Teleostei</taxon>
        <taxon>Neoteleostei</taxon>
        <taxon>Acanthomorphata</taxon>
        <taxon>Ovalentaria</taxon>
        <taxon>Atherinomorphae</taxon>
        <taxon>Cyprinodontiformes</taxon>
        <taxon>Goodeidae</taxon>
        <taxon>Ilyodon</taxon>
    </lineage>
</organism>
<keyword evidence="2" id="KW-1015">Disulfide bond</keyword>
<keyword evidence="5" id="KW-1185">Reference proteome</keyword>
<dbReference type="EMBL" id="JAHRIQ010023861">
    <property type="protein sequence ID" value="MEQ2228520.1"/>
    <property type="molecule type" value="Genomic_DNA"/>
</dbReference>
<dbReference type="PANTHER" id="PTHR13866:SF18">
    <property type="entry name" value="TESTICAN-2"/>
    <property type="match status" value="1"/>
</dbReference>
<dbReference type="InterPro" id="IPR036058">
    <property type="entry name" value="Kazal_dom_sf"/>
</dbReference>
<gene>
    <name evidence="4" type="primary">SPOCK2_1</name>
    <name evidence="4" type="ORF">ILYODFUR_009769</name>
</gene>
<evidence type="ECO:0000256" key="1">
    <source>
        <dbReference type="ARBA" id="ARBA00022729"/>
    </source>
</evidence>
<dbReference type="SUPFAM" id="SSF100895">
    <property type="entry name" value="Kazal-type serine protease inhibitors"/>
    <property type="match status" value="1"/>
</dbReference>
<protein>
    <submittedName>
        <fullName evidence="4">Testican-2</fullName>
    </submittedName>
</protein>
<comment type="caution">
    <text evidence="4">The sequence shown here is derived from an EMBL/GenBank/DDBJ whole genome shotgun (WGS) entry which is preliminary data.</text>
</comment>
<evidence type="ECO:0000313" key="4">
    <source>
        <dbReference type="EMBL" id="MEQ2228520.1"/>
    </source>
</evidence>
<proteinExistence type="predicted"/>
<evidence type="ECO:0000313" key="5">
    <source>
        <dbReference type="Proteomes" id="UP001482620"/>
    </source>
</evidence>
<dbReference type="Proteomes" id="UP001482620">
    <property type="component" value="Unassembled WGS sequence"/>
</dbReference>
<name>A0ABV0T6P2_9TELE</name>
<keyword evidence="3" id="KW-0325">Glycoprotein</keyword>